<dbReference type="GO" id="GO:0006020">
    <property type="term" value="P:inositol metabolic process"/>
    <property type="evidence" value="ECO:0007669"/>
    <property type="project" value="TreeGrafter"/>
</dbReference>
<name>A0AAU8DS61_9ACTN</name>
<accession>A0AAU8DS61</accession>
<dbReference type="Gene3D" id="3.30.540.10">
    <property type="entry name" value="Fructose-1,6-Bisphosphatase, subunit A, domain 1"/>
    <property type="match status" value="1"/>
</dbReference>
<feature type="binding site" evidence="4">
    <location>
        <position position="314"/>
    </location>
    <ligand>
        <name>Mg(2+)</name>
        <dbReference type="ChEBI" id="CHEBI:18420"/>
        <label>1</label>
        <note>catalytic</note>
    </ligand>
</feature>
<keyword evidence="1 4" id="KW-0479">Metal-binding</keyword>
<feature type="region of interest" description="Disordered" evidence="5">
    <location>
        <begin position="1"/>
        <end position="35"/>
    </location>
</feature>
<dbReference type="PANTHER" id="PTHR20854:SF4">
    <property type="entry name" value="INOSITOL-1-MONOPHOSPHATASE-RELATED"/>
    <property type="match status" value="1"/>
</dbReference>
<dbReference type="PRINTS" id="PR00377">
    <property type="entry name" value="IMPHPHTASES"/>
</dbReference>
<dbReference type="GO" id="GO:0008934">
    <property type="term" value="F:inositol monophosphate 1-phosphatase activity"/>
    <property type="evidence" value="ECO:0007669"/>
    <property type="project" value="TreeGrafter"/>
</dbReference>
<dbReference type="SUPFAM" id="SSF56655">
    <property type="entry name" value="Carbohydrate phosphatase"/>
    <property type="match status" value="1"/>
</dbReference>
<dbReference type="GO" id="GO:0046872">
    <property type="term" value="F:metal ion binding"/>
    <property type="evidence" value="ECO:0007669"/>
    <property type="project" value="UniProtKB-KW"/>
</dbReference>
<keyword evidence="3 4" id="KW-0460">Magnesium</keyword>
<dbReference type="GO" id="GO:0007165">
    <property type="term" value="P:signal transduction"/>
    <property type="evidence" value="ECO:0007669"/>
    <property type="project" value="TreeGrafter"/>
</dbReference>
<evidence type="ECO:0000256" key="2">
    <source>
        <dbReference type="ARBA" id="ARBA00022801"/>
    </source>
</evidence>
<dbReference type="EMBL" id="CP159218">
    <property type="protein sequence ID" value="XCG64831.1"/>
    <property type="molecule type" value="Genomic_DNA"/>
</dbReference>
<keyword evidence="2" id="KW-0378">Hydrolase</keyword>
<proteinExistence type="predicted"/>
<feature type="binding site" evidence="4">
    <location>
        <position position="166"/>
    </location>
    <ligand>
        <name>Mg(2+)</name>
        <dbReference type="ChEBI" id="CHEBI:18420"/>
        <label>1</label>
        <note>catalytic</note>
    </ligand>
</feature>
<evidence type="ECO:0000256" key="3">
    <source>
        <dbReference type="ARBA" id="ARBA00022842"/>
    </source>
</evidence>
<sequence>MTATVPSERSPSDDLPGHPRRSGHLTITDPSPSVPSVTGVTFIPTLQADFMILASRHAEPAHPALSLAESAVLISRALEVAGRLANDAAEVITATAGRENGSGPDPSYDWVTDTDRTLERHTRRVLTAEFAGVPVLGEEYGGPGGFDTALPGSLGADELLWIVDPLDGSANFRNGLPWCGYSLALVDSRGPLVGVVADPYRAQLYAAARGRGLRANGRPVEQAAAVGGSDSLAGRLVFIEDSPGRPRDQPEGDPVLVPQPTESVGAAPWVSDWADACRKAGAGVRMLGSPALAIAQVALGRAAAAVIRGHRVWDVAGALALADQAGCRITDLAGQQIPLPLDGLLVADPWVADAVLAVNAAIMSGGSADDPGPTAS</sequence>
<feature type="binding site" evidence="4">
    <location>
        <position position="164"/>
    </location>
    <ligand>
        <name>Mg(2+)</name>
        <dbReference type="ChEBI" id="CHEBI:18420"/>
        <label>1</label>
        <note>catalytic</note>
    </ligand>
</feature>
<evidence type="ECO:0000256" key="5">
    <source>
        <dbReference type="SAM" id="MobiDB-lite"/>
    </source>
</evidence>
<dbReference type="Gene3D" id="3.40.190.80">
    <property type="match status" value="1"/>
</dbReference>
<dbReference type="InterPro" id="IPR020583">
    <property type="entry name" value="Inositol_monoP_metal-BS"/>
</dbReference>
<dbReference type="PROSITE" id="PS00629">
    <property type="entry name" value="IMP_1"/>
    <property type="match status" value="1"/>
</dbReference>
<dbReference type="InterPro" id="IPR000760">
    <property type="entry name" value="Inositol_monophosphatase-like"/>
</dbReference>
<dbReference type="PANTHER" id="PTHR20854">
    <property type="entry name" value="INOSITOL MONOPHOSPHATASE"/>
    <property type="match status" value="1"/>
</dbReference>
<organism evidence="6">
    <name type="scientific">Nakamurella sp. A5-74</name>
    <dbReference type="NCBI Taxonomy" id="3158264"/>
    <lineage>
        <taxon>Bacteria</taxon>
        <taxon>Bacillati</taxon>
        <taxon>Actinomycetota</taxon>
        <taxon>Actinomycetes</taxon>
        <taxon>Nakamurellales</taxon>
        <taxon>Nakamurellaceae</taxon>
        <taxon>Nakamurella</taxon>
    </lineage>
</organism>
<dbReference type="RefSeq" id="WP_353650443.1">
    <property type="nucleotide sequence ID" value="NZ_CP159218.1"/>
</dbReference>
<dbReference type="AlphaFoldDB" id="A0AAU8DS61"/>
<feature type="binding site" evidence="4">
    <location>
        <position position="138"/>
    </location>
    <ligand>
        <name>Mg(2+)</name>
        <dbReference type="ChEBI" id="CHEBI:18420"/>
        <label>1</label>
        <note>catalytic</note>
    </ligand>
</feature>
<gene>
    <name evidence="6" type="ORF">ABLG96_05805</name>
</gene>
<evidence type="ECO:0000256" key="4">
    <source>
        <dbReference type="PIRSR" id="PIRSR600760-2"/>
    </source>
</evidence>
<evidence type="ECO:0000313" key="6">
    <source>
        <dbReference type="EMBL" id="XCG64831.1"/>
    </source>
</evidence>
<reference evidence="6" key="1">
    <citation type="submission" date="2024-05" db="EMBL/GenBank/DDBJ databases">
        <authorList>
            <person name="Cai S.Y."/>
            <person name="Jin L.M."/>
            <person name="Li H.R."/>
        </authorList>
    </citation>
    <scope>NUCLEOTIDE SEQUENCE</scope>
    <source>
        <strain evidence="6">A5-74</strain>
    </source>
</reference>
<comment type="cofactor">
    <cofactor evidence="4">
        <name>Mg(2+)</name>
        <dbReference type="ChEBI" id="CHEBI:18420"/>
    </cofactor>
</comment>
<dbReference type="Pfam" id="PF00459">
    <property type="entry name" value="Inositol_P"/>
    <property type="match status" value="1"/>
</dbReference>
<protein>
    <submittedName>
        <fullName evidence="6">Inositol monophosphatase</fullName>
    </submittedName>
</protein>
<evidence type="ECO:0000256" key="1">
    <source>
        <dbReference type="ARBA" id="ARBA00022723"/>
    </source>
</evidence>
<feature type="binding site" evidence="4">
    <location>
        <position position="167"/>
    </location>
    <ligand>
        <name>Mg(2+)</name>
        <dbReference type="ChEBI" id="CHEBI:18420"/>
        <label>1</label>
        <note>catalytic</note>
    </ligand>
</feature>